<dbReference type="OMA" id="HANNICH"/>
<dbReference type="InterPro" id="IPR011992">
    <property type="entry name" value="EF-hand-dom_pair"/>
</dbReference>
<dbReference type="SUPFAM" id="SSF47473">
    <property type="entry name" value="EF-hand"/>
    <property type="match status" value="1"/>
</dbReference>
<feature type="domain" description="EF-hand" evidence="10">
    <location>
        <begin position="343"/>
        <end position="378"/>
    </location>
</feature>
<dbReference type="SMART" id="SM00054">
    <property type="entry name" value="EFh"/>
    <property type="match status" value="4"/>
</dbReference>
<evidence type="ECO:0000256" key="7">
    <source>
        <dbReference type="ARBA" id="ARBA00022840"/>
    </source>
</evidence>
<name>A0A078B6G7_STYLE</name>
<keyword evidence="3" id="KW-0808">Transferase</keyword>
<dbReference type="SMART" id="SM00220">
    <property type="entry name" value="S_TKc"/>
    <property type="match status" value="1"/>
</dbReference>
<dbReference type="GO" id="GO:0005524">
    <property type="term" value="F:ATP binding"/>
    <property type="evidence" value="ECO:0007669"/>
    <property type="project" value="UniProtKB-KW"/>
</dbReference>
<dbReference type="PROSITE" id="PS50222">
    <property type="entry name" value="EF_HAND_2"/>
    <property type="match status" value="4"/>
</dbReference>
<protein>
    <submittedName>
        <fullName evidence="11">Calcium-dependent protein</fullName>
    </submittedName>
</protein>
<dbReference type="PROSITE" id="PS00018">
    <property type="entry name" value="EF_HAND_1"/>
    <property type="match status" value="3"/>
</dbReference>
<dbReference type="Proteomes" id="UP000039865">
    <property type="component" value="Unassembled WGS sequence"/>
</dbReference>
<dbReference type="InParanoid" id="A0A078B6G7"/>
<organism evidence="11 12">
    <name type="scientific">Stylonychia lemnae</name>
    <name type="common">Ciliate</name>
    <dbReference type="NCBI Taxonomy" id="5949"/>
    <lineage>
        <taxon>Eukaryota</taxon>
        <taxon>Sar</taxon>
        <taxon>Alveolata</taxon>
        <taxon>Ciliophora</taxon>
        <taxon>Intramacronucleata</taxon>
        <taxon>Spirotrichea</taxon>
        <taxon>Stichotrichia</taxon>
        <taxon>Sporadotrichida</taxon>
        <taxon>Oxytrichidae</taxon>
        <taxon>Stylonychinae</taxon>
        <taxon>Stylonychia</taxon>
    </lineage>
</organism>
<feature type="domain" description="EF-hand" evidence="10">
    <location>
        <begin position="307"/>
        <end position="342"/>
    </location>
</feature>
<comment type="cofactor">
    <cofactor evidence="1">
        <name>Mg(2+)</name>
        <dbReference type="ChEBI" id="CHEBI:18420"/>
    </cofactor>
</comment>
<reference evidence="11 12" key="1">
    <citation type="submission" date="2014-06" db="EMBL/GenBank/DDBJ databases">
        <authorList>
            <person name="Swart Estienne"/>
        </authorList>
    </citation>
    <scope>NUCLEOTIDE SEQUENCE [LARGE SCALE GENOMIC DNA]</scope>
    <source>
        <strain evidence="11 12">130c</strain>
    </source>
</reference>
<dbReference type="InterPro" id="IPR002048">
    <property type="entry name" value="EF_hand_dom"/>
</dbReference>
<feature type="domain" description="EF-hand" evidence="10">
    <location>
        <begin position="235"/>
        <end position="270"/>
    </location>
</feature>
<keyword evidence="4" id="KW-0547">Nucleotide-binding</keyword>
<evidence type="ECO:0000256" key="5">
    <source>
        <dbReference type="ARBA" id="ARBA00022777"/>
    </source>
</evidence>
<dbReference type="PANTHER" id="PTHR24349">
    <property type="entry name" value="SERINE/THREONINE-PROTEIN KINASE"/>
    <property type="match status" value="1"/>
</dbReference>
<sequence length="400" mass="45793">MDSQFFLTKQWFIDSHQGNIKDQYHFKERLGAGGFGVVYLAEHKKNGIFFGSQKAFSDIKPENFLLKYKEDITNVKLIDFGLSNDYSDAKVMQTPVGSPYYIAPEVFDSSYDSKCDLWSMGVVLYILLSGKVPFPGESNKEIIENVTSGKYHFAHEEFKVVSSQAKDLISKLLMKDASKRYTAADAYNHPMIQNIESNLDVSIASEAFDNMRKFIEAANFKKATLVYLASKLPEKNLDELRRLFIQIDKNGDGKITLDEFVKALEGYGLKYSEAETKQLMNKLDTNLNGCIDYTEFLAGCMKSKVYLQEEQLKNAFSYFDKDQSGTISLDELKQVLRKGEVGLSDTELEKILRQVDENKDNQIDYNEFIEMMKNDLTVRLAVYNSKLSDLLIYRPQCNIF</sequence>
<evidence type="ECO:0000256" key="1">
    <source>
        <dbReference type="ARBA" id="ARBA00001946"/>
    </source>
</evidence>
<feature type="domain" description="Protein kinase" evidence="9">
    <location>
        <begin position="1"/>
        <end position="192"/>
    </location>
</feature>
<dbReference type="Gene3D" id="1.10.510.10">
    <property type="entry name" value="Transferase(Phosphotransferase) domain 1"/>
    <property type="match status" value="1"/>
</dbReference>
<dbReference type="FunFam" id="1.10.238.10:FF:000001">
    <property type="entry name" value="Calmodulin 1"/>
    <property type="match status" value="1"/>
</dbReference>
<keyword evidence="12" id="KW-1185">Reference proteome</keyword>
<evidence type="ECO:0000256" key="8">
    <source>
        <dbReference type="ARBA" id="ARBA00024334"/>
    </source>
</evidence>
<dbReference type="InterPro" id="IPR018247">
    <property type="entry name" value="EF_Hand_1_Ca_BS"/>
</dbReference>
<comment type="similarity">
    <text evidence="8">Belongs to the protein kinase superfamily. Ser/Thr protein kinase family. CDPK subfamily.</text>
</comment>
<keyword evidence="6" id="KW-0106">Calcium</keyword>
<proteinExistence type="inferred from homology"/>
<accession>A0A078B6G7</accession>
<dbReference type="EMBL" id="CCKQ01018025">
    <property type="protein sequence ID" value="CDW89964.1"/>
    <property type="molecule type" value="Genomic_DNA"/>
</dbReference>
<dbReference type="SMR" id="A0A078B6G7"/>
<keyword evidence="5" id="KW-0418">Kinase</keyword>
<feature type="domain" description="EF-hand" evidence="10">
    <location>
        <begin position="271"/>
        <end position="306"/>
    </location>
</feature>
<dbReference type="Pfam" id="PF13499">
    <property type="entry name" value="EF-hand_7"/>
    <property type="match status" value="2"/>
</dbReference>
<evidence type="ECO:0000259" key="10">
    <source>
        <dbReference type="PROSITE" id="PS50222"/>
    </source>
</evidence>
<dbReference type="InterPro" id="IPR000719">
    <property type="entry name" value="Prot_kinase_dom"/>
</dbReference>
<evidence type="ECO:0000256" key="6">
    <source>
        <dbReference type="ARBA" id="ARBA00022837"/>
    </source>
</evidence>
<gene>
    <name evidence="11" type="primary">Contig3819.g4084</name>
    <name evidence="11" type="ORF">STYLEM_19104</name>
</gene>
<dbReference type="SUPFAM" id="SSF56112">
    <property type="entry name" value="Protein kinase-like (PK-like)"/>
    <property type="match status" value="1"/>
</dbReference>
<dbReference type="PROSITE" id="PS50011">
    <property type="entry name" value="PROTEIN_KINASE_DOM"/>
    <property type="match status" value="1"/>
</dbReference>
<evidence type="ECO:0000259" key="9">
    <source>
        <dbReference type="PROSITE" id="PS50011"/>
    </source>
</evidence>
<evidence type="ECO:0000256" key="2">
    <source>
        <dbReference type="ARBA" id="ARBA00022527"/>
    </source>
</evidence>
<dbReference type="InterPro" id="IPR011009">
    <property type="entry name" value="Kinase-like_dom_sf"/>
</dbReference>
<keyword evidence="2" id="KW-0723">Serine/threonine-protein kinase</keyword>
<dbReference type="GO" id="GO:0004674">
    <property type="term" value="F:protein serine/threonine kinase activity"/>
    <property type="evidence" value="ECO:0007669"/>
    <property type="project" value="UniProtKB-KW"/>
</dbReference>
<dbReference type="OrthoDB" id="40902at2759"/>
<evidence type="ECO:0000256" key="4">
    <source>
        <dbReference type="ARBA" id="ARBA00022741"/>
    </source>
</evidence>
<dbReference type="Gene3D" id="1.10.238.10">
    <property type="entry name" value="EF-hand"/>
    <property type="match status" value="1"/>
</dbReference>
<evidence type="ECO:0000256" key="3">
    <source>
        <dbReference type="ARBA" id="ARBA00022679"/>
    </source>
</evidence>
<keyword evidence="7" id="KW-0067">ATP-binding</keyword>
<evidence type="ECO:0000313" key="12">
    <source>
        <dbReference type="Proteomes" id="UP000039865"/>
    </source>
</evidence>
<dbReference type="Pfam" id="PF00069">
    <property type="entry name" value="Pkinase"/>
    <property type="match status" value="1"/>
</dbReference>
<dbReference type="AlphaFoldDB" id="A0A078B6G7"/>
<evidence type="ECO:0000313" key="11">
    <source>
        <dbReference type="EMBL" id="CDW89964.1"/>
    </source>
</evidence>
<dbReference type="InterPro" id="IPR050205">
    <property type="entry name" value="CDPK_Ser/Thr_kinases"/>
</dbReference>
<dbReference type="GO" id="GO:0005509">
    <property type="term" value="F:calcium ion binding"/>
    <property type="evidence" value="ECO:0007669"/>
    <property type="project" value="InterPro"/>
</dbReference>